<feature type="region of interest" description="Disordered" evidence="2">
    <location>
        <begin position="1"/>
        <end position="75"/>
    </location>
</feature>
<sequence length="810" mass="89762">MASAKVMSNSVASSRKQGHLELGKKKLEEFRKKKAAKQVASVGHLQSTDVDQYENSSKTNQHKEDDSSGTGGTNVVKTSGVVISYEDKAVNSSQNSDVDLSTRMPVNSTAWNYNNHISHGNSEQEAVKDKVLRLPDSSTFSESANGYYDHWREKNELSGNEESKVGSADGFKADQHIAFDPDITKPYIDGNIHGPGFHLHNVESGDFKNRVSSTSHMHDRDVSGAYNMSTLPEKSESISAMHTLGYPSASTKIYDVEKPFQISNKDNHGTASAGGRIADAISRRLNVDNSTWRAPESFSAGFSSGFGRSSGETFPVTSYGTTFGRSRPSFLDSLGVPRVSSISNVSHGDPDSIVTPVSLDNSKFQNTEAQLSASLQQPSADNSMEQSLRLTTLDSTREKQSSFSTMGFFDEEQQPKQRATDQDIQRDHEFPSLKKDEDFASLEQHIEDLTKEKFSLQRALQTAQTLAESLAAENSSLTDSFNQQGKVVNQLKSDMERLQEEIKAQMLAFESVKLEYTNAQLECNAADERAKLLASEVISLEEKALRLRSNELKLEKQLENLNSEITSFKRKVSVLEKERQDFQSTVDALQEEKKVLQSMLRKASTDGKTKHTTEISSIKQDASTSTDDLGMNFMLFFGPPDVKDNENNAQGTMMNSGINAMQDVGPSAALSTVSASFLDDRRMDLPDAHIDLPQDQLRMIENIKALISELAVEKEELVQALRIESSNCSKLKDLNKDLSQKLEAQTQRLELLTSQRMANENVLAKPIDMHSTHETMEYADEGDEVVERVLGWIMKLFPGGPAKRRASKLL</sequence>
<dbReference type="PANTHER" id="PTHR47490">
    <property type="entry name" value="PROTEIN BLISTER"/>
    <property type="match status" value="1"/>
</dbReference>
<feature type="compositionally biased region" description="Basic and acidic residues" evidence="2">
    <location>
        <begin position="413"/>
        <end position="425"/>
    </location>
</feature>
<feature type="compositionally biased region" description="Polar residues" evidence="2">
    <location>
        <begin position="44"/>
        <end position="59"/>
    </location>
</feature>
<dbReference type="EMBL" id="HG996474">
    <property type="protein sequence ID" value="CAG1834846.1"/>
    <property type="molecule type" value="Genomic_DNA"/>
</dbReference>
<gene>
    <name evidence="3" type="ORF">GSMUA_229510.1</name>
</gene>
<feature type="compositionally biased region" description="Basic and acidic residues" evidence="2">
    <location>
        <begin position="603"/>
        <end position="613"/>
    </location>
</feature>
<dbReference type="PANTHER" id="PTHR47490:SF2">
    <property type="entry name" value="PROTEIN BLISTER"/>
    <property type="match status" value="1"/>
</dbReference>
<feature type="compositionally biased region" description="Polar residues" evidence="2">
    <location>
        <begin position="614"/>
        <end position="623"/>
    </location>
</feature>
<dbReference type="GO" id="GO:0040008">
    <property type="term" value="P:regulation of growth"/>
    <property type="evidence" value="ECO:0007669"/>
    <property type="project" value="InterPro"/>
</dbReference>
<dbReference type="AlphaFoldDB" id="A0A8D6ZRR7"/>
<dbReference type="InterPro" id="IPR044194">
    <property type="entry name" value="BLISTER"/>
</dbReference>
<reference evidence="3" key="1">
    <citation type="submission" date="2021-03" db="EMBL/GenBank/DDBJ databases">
        <authorList>
            <consortium name="Genoscope - CEA"/>
            <person name="William W."/>
        </authorList>
    </citation>
    <scope>NUCLEOTIDE SEQUENCE</scope>
    <source>
        <strain evidence="3">Doubled-haploid Pahang</strain>
    </source>
</reference>
<protein>
    <submittedName>
        <fullName evidence="3">(wild Malaysian banana) hypothetical protein</fullName>
    </submittedName>
</protein>
<keyword evidence="1" id="KW-0175">Coiled coil</keyword>
<name>A0A8D6ZRR7_MUSAM</name>
<evidence type="ECO:0000256" key="1">
    <source>
        <dbReference type="SAM" id="Coils"/>
    </source>
</evidence>
<organism evidence="3">
    <name type="scientific">Musa acuminata subsp. malaccensis</name>
    <name type="common">Wild banana</name>
    <name type="synonym">Musa malaccensis</name>
    <dbReference type="NCBI Taxonomy" id="214687"/>
    <lineage>
        <taxon>Eukaryota</taxon>
        <taxon>Viridiplantae</taxon>
        <taxon>Streptophyta</taxon>
        <taxon>Embryophyta</taxon>
        <taxon>Tracheophyta</taxon>
        <taxon>Spermatophyta</taxon>
        <taxon>Magnoliopsida</taxon>
        <taxon>Liliopsida</taxon>
        <taxon>Zingiberales</taxon>
        <taxon>Musaceae</taxon>
        <taxon>Musa</taxon>
    </lineage>
</organism>
<feature type="region of interest" description="Disordered" evidence="2">
    <location>
        <begin position="401"/>
        <end position="425"/>
    </location>
</feature>
<feature type="compositionally biased region" description="Polar residues" evidence="2">
    <location>
        <begin position="1"/>
        <end position="15"/>
    </location>
</feature>
<accession>A0A8D6ZRR7</accession>
<proteinExistence type="predicted"/>
<feature type="region of interest" description="Disordered" evidence="2">
    <location>
        <begin position="601"/>
        <end position="623"/>
    </location>
</feature>
<feature type="coiled-coil region" evidence="1">
    <location>
        <begin position="700"/>
        <end position="755"/>
    </location>
</feature>
<feature type="compositionally biased region" description="Basic and acidic residues" evidence="2">
    <location>
        <begin position="18"/>
        <end position="31"/>
    </location>
</feature>
<evidence type="ECO:0000313" key="3">
    <source>
        <dbReference type="EMBL" id="CAG1834846.1"/>
    </source>
</evidence>
<evidence type="ECO:0000256" key="2">
    <source>
        <dbReference type="SAM" id="MobiDB-lite"/>
    </source>
</evidence>